<evidence type="ECO:0000313" key="10">
    <source>
        <dbReference type="Proteomes" id="UP000095672"/>
    </source>
</evidence>
<dbReference type="InterPro" id="IPR002524">
    <property type="entry name" value="Cation_efflux"/>
</dbReference>
<evidence type="ECO:0000256" key="4">
    <source>
        <dbReference type="ARBA" id="ARBA00022906"/>
    </source>
</evidence>
<name>A0A1C9WAE9_9GAMM</name>
<evidence type="ECO:0000313" key="9">
    <source>
        <dbReference type="EMBL" id="AOS98137.1"/>
    </source>
</evidence>
<keyword evidence="10" id="KW-1185">Reference proteome</keyword>
<reference evidence="10" key="1">
    <citation type="submission" date="2016-01" db="EMBL/GenBank/DDBJ databases">
        <title>Complete genome sequence of Microbulbifer sp. CCB-MM1, a halophile isolated from Matang Mangrove Forest, Perak.</title>
        <authorList>
            <person name="Moh T.H."/>
            <person name="Dinesh B."/>
            <person name="Lau N.-S."/>
            <person name="Go F."/>
            <person name="Alexander Chong S.-C."/>
        </authorList>
    </citation>
    <scope>NUCLEOTIDE SEQUENCE [LARGE SCALE GENOMIC DNA]</scope>
    <source>
        <strain evidence="10">CCB-MM1</strain>
    </source>
</reference>
<dbReference type="Pfam" id="PF01545">
    <property type="entry name" value="Cation_efflux"/>
    <property type="match status" value="1"/>
</dbReference>
<keyword evidence="4" id="KW-0406">Ion transport</keyword>
<keyword evidence="4" id="KW-0864">Zinc transport</keyword>
<keyword evidence="6 7" id="KW-0472">Membrane</keyword>
<dbReference type="NCBIfam" id="TIGR01297">
    <property type="entry name" value="CDF"/>
    <property type="match status" value="1"/>
</dbReference>
<dbReference type="AlphaFoldDB" id="A0A1C9WAE9"/>
<keyword evidence="4" id="KW-0862">Zinc</keyword>
<comment type="subcellular location">
    <subcellularLocation>
        <location evidence="1">Membrane</location>
        <topology evidence="1">Multi-pass membrane protein</topology>
    </subcellularLocation>
</comment>
<keyword evidence="3 7" id="KW-0812">Transmembrane</keyword>
<dbReference type="PANTHER" id="PTHR13414:SF9">
    <property type="entry name" value="PROTON-COUPLED ZINC ANTIPORTER SLC30A9, MITOCHONDRIAL"/>
    <property type="match status" value="1"/>
</dbReference>
<dbReference type="Proteomes" id="UP000095672">
    <property type="component" value="Chromosome"/>
</dbReference>
<proteinExistence type="predicted"/>
<gene>
    <name evidence="9" type="ORF">AUP74_02742</name>
</gene>
<dbReference type="InterPro" id="IPR058533">
    <property type="entry name" value="Cation_efflux_TM"/>
</dbReference>
<keyword evidence="5 7" id="KW-1133">Transmembrane helix</keyword>
<evidence type="ECO:0000256" key="6">
    <source>
        <dbReference type="ARBA" id="ARBA00023136"/>
    </source>
</evidence>
<sequence>MSPMPPGRVIIVCTNFLRQYLSLAPHGQEIAYAPSRDRDFSIVGKMAQGSKKAVLYAICVNGIVTVLKGMAALATHSASMMNEAVHSLMDTLNQVFLLVGLIRGGRPADQTYAFGHGQKKYLWNLWSAIGLFSIGCGLGLAHAWHAWHQVGVVERPTSVSVLGLDIAPIWISAVVLFIALVLEAYVLYVAAKEFLSRMRAAGLRNPFRYLRQADDPTLIAVLLEDSIAVTGVLLAATGITMTQLTGDKSWDIGFSVIIALMLGVTAIFLGMINMRLLTSIRDVGAEEAFQDICKGHPEIERFHDVRSIIVDETHTVVVAEVELREERLVGDLRKRIDAHEEALLSRVPEERLTHQVREYVETRAVIQATLERTERVIDELEKELKERCPQVFHLTVEVEGIAPSPELDSPEELLS</sequence>
<feature type="transmembrane region" description="Helical" evidence="7">
    <location>
        <begin position="252"/>
        <end position="272"/>
    </location>
</feature>
<accession>A0A1C9WAE9</accession>
<feature type="transmembrane region" description="Helical" evidence="7">
    <location>
        <begin position="167"/>
        <end position="190"/>
    </location>
</feature>
<dbReference type="GO" id="GO:0016020">
    <property type="term" value="C:membrane"/>
    <property type="evidence" value="ECO:0007669"/>
    <property type="project" value="UniProtKB-SubCell"/>
</dbReference>
<feature type="transmembrane region" description="Helical" evidence="7">
    <location>
        <begin position="53"/>
        <end position="72"/>
    </location>
</feature>
<dbReference type="InterPro" id="IPR040177">
    <property type="entry name" value="SLC30A9"/>
</dbReference>
<dbReference type="STRING" id="1769779.AUP74_02742"/>
<evidence type="ECO:0000256" key="7">
    <source>
        <dbReference type="SAM" id="Phobius"/>
    </source>
</evidence>
<dbReference type="Gene3D" id="1.20.1510.10">
    <property type="entry name" value="Cation efflux protein transmembrane domain"/>
    <property type="match status" value="1"/>
</dbReference>
<feature type="domain" description="Cation efflux protein transmembrane" evidence="8">
    <location>
        <begin position="54"/>
        <end position="277"/>
    </location>
</feature>
<dbReference type="InterPro" id="IPR027469">
    <property type="entry name" value="Cation_efflux_TMD_sf"/>
</dbReference>
<dbReference type="GO" id="GO:0008324">
    <property type="term" value="F:monoatomic cation transmembrane transporter activity"/>
    <property type="evidence" value="ECO:0007669"/>
    <property type="project" value="InterPro"/>
</dbReference>
<evidence type="ECO:0000256" key="2">
    <source>
        <dbReference type="ARBA" id="ARBA00022448"/>
    </source>
</evidence>
<feature type="transmembrane region" description="Helical" evidence="7">
    <location>
        <begin position="84"/>
        <end position="102"/>
    </location>
</feature>
<dbReference type="PANTHER" id="PTHR13414">
    <property type="entry name" value="HUEL-CATION TRANSPORTER"/>
    <property type="match status" value="1"/>
</dbReference>
<organism evidence="9 10">
    <name type="scientific">Microbulbifer aggregans</name>
    <dbReference type="NCBI Taxonomy" id="1769779"/>
    <lineage>
        <taxon>Bacteria</taxon>
        <taxon>Pseudomonadati</taxon>
        <taxon>Pseudomonadota</taxon>
        <taxon>Gammaproteobacteria</taxon>
        <taxon>Cellvibrionales</taxon>
        <taxon>Microbulbiferaceae</taxon>
        <taxon>Microbulbifer</taxon>
    </lineage>
</organism>
<feature type="transmembrane region" description="Helical" evidence="7">
    <location>
        <begin position="123"/>
        <end position="147"/>
    </location>
</feature>
<dbReference type="GO" id="GO:0006882">
    <property type="term" value="P:intracellular zinc ion homeostasis"/>
    <property type="evidence" value="ECO:0007669"/>
    <property type="project" value="TreeGrafter"/>
</dbReference>
<dbReference type="SUPFAM" id="SSF161111">
    <property type="entry name" value="Cation efflux protein transmembrane domain-like"/>
    <property type="match status" value="1"/>
</dbReference>
<evidence type="ECO:0000259" key="8">
    <source>
        <dbReference type="Pfam" id="PF01545"/>
    </source>
</evidence>
<evidence type="ECO:0000256" key="1">
    <source>
        <dbReference type="ARBA" id="ARBA00004141"/>
    </source>
</evidence>
<keyword evidence="2" id="KW-0813">Transport</keyword>
<protein>
    <submittedName>
        <fullName evidence="9">Cation efflux family protein</fullName>
    </submittedName>
</protein>
<feature type="transmembrane region" description="Helical" evidence="7">
    <location>
        <begin position="218"/>
        <end position="240"/>
    </location>
</feature>
<dbReference type="PATRIC" id="fig|1769779.3.peg.2736"/>
<evidence type="ECO:0000256" key="3">
    <source>
        <dbReference type="ARBA" id="ARBA00022692"/>
    </source>
</evidence>
<dbReference type="KEGG" id="micc:AUP74_02742"/>
<dbReference type="EMBL" id="CP014143">
    <property type="protein sequence ID" value="AOS98137.1"/>
    <property type="molecule type" value="Genomic_DNA"/>
</dbReference>
<dbReference type="GO" id="GO:0006829">
    <property type="term" value="P:zinc ion transport"/>
    <property type="evidence" value="ECO:0007669"/>
    <property type="project" value="UniProtKB-KW"/>
</dbReference>
<evidence type="ECO:0000256" key="5">
    <source>
        <dbReference type="ARBA" id="ARBA00022989"/>
    </source>
</evidence>